<keyword evidence="2" id="KW-0472">Membrane</keyword>
<keyword evidence="2" id="KW-1133">Transmembrane helix</keyword>
<sequence length="125" mass="13390">MSTTSPSARRSVKVAHLVMALLFLGVVAVWALVVSDAVDADQVAFLVPGVLVVAGVLGLLASVLSARNRARRPQPDPVPPLPEPHVGRDRSPDADLHDDLHDDSHDDLEHTAPLTPTRTTDQESR</sequence>
<name>A0A3N2CR95_9ACTN</name>
<dbReference type="EMBL" id="RKHO01000001">
    <property type="protein sequence ID" value="ROR90062.1"/>
    <property type="molecule type" value="Genomic_DNA"/>
</dbReference>
<reference evidence="3 4" key="1">
    <citation type="submission" date="2018-11" db="EMBL/GenBank/DDBJ databases">
        <title>Sequencing the genomes of 1000 actinobacteria strains.</title>
        <authorList>
            <person name="Klenk H.-P."/>
        </authorList>
    </citation>
    <scope>NUCLEOTIDE SEQUENCE [LARGE SCALE GENOMIC DNA]</scope>
    <source>
        <strain evidence="3 4">DSM 12652</strain>
    </source>
</reference>
<feature type="compositionally biased region" description="Basic and acidic residues" evidence="1">
    <location>
        <begin position="85"/>
        <end position="110"/>
    </location>
</feature>
<comment type="caution">
    <text evidence="3">The sequence shown here is derived from an EMBL/GenBank/DDBJ whole genome shotgun (WGS) entry which is preliminary data.</text>
</comment>
<keyword evidence="2" id="KW-0812">Transmembrane</keyword>
<proteinExistence type="predicted"/>
<gene>
    <name evidence="3" type="ORF">EDD33_0897</name>
</gene>
<organism evidence="3 4">
    <name type="scientific">Nocardioides aurantiacus</name>
    <dbReference type="NCBI Taxonomy" id="86796"/>
    <lineage>
        <taxon>Bacteria</taxon>
        <taxon>Bacillati</taxon>
        <taxon>Actinomycetota</taxon>
        <taxon>Actinomycetes</taxon>
        <taxon>Propionibacteriales</taxon>
        <taxon>Nocardioidaceae</taxon>
        <taxon>Nocardioides</taxon>
    </lineage>
</organism>
<feature type="region of interest" description="Disordered" evidence="1">
    <location>
        <begin position="68"/>
        <end position="125"/>
    </location>
</feature>
<dbReference type="AlphaFoldDB" id="A0A3N2CR95"/>
<evidence type="ECO:0000256" key="2">
    <source>
        <dbReference type="SAM" id="Phobius"/>
    </source>
</evidence>
<feature type="transmembrane region" description="Helical" evidence="2">
    <location>
        <begin position="12"/>
        <end position="33"/>
    </location>
</feature>
<accession>A0A3N2CR95</accession>
<evidence type="ECO:0000313" key="3">
    <source>
        <dbReference type="EMBL" id="ROR90062.1"/>
    </source>
</evidence>
<dbReference type="RefSeq" id="WP_123389278.1">
    <property type="nucleotide sequence ID" value="NZ_RKHO01000001.1"/>
</dbReference>
<feature type="transmembrane region" description="Helical" evidence="2">
    <location>
        <begin position="45"/>
        <end position="64"/>
    </location>
</feature>
<dbReference type="Proteomes" id="UP000281738">
    <property type="component" value="Unassembled WGS sequence"/>
</dbReference>
<protein>
    <submittedName>
        <fullName evidence="3">Uncharacterized protein</fullName>
    </submittedName>
</protein>
<evidence type="ECO:0000256" key="1">
    <source>
        <dbReference type="SAM" id="MobiDB-lite"/>
    </source>
</evidence>
<evidence type="ECO:0000313" key="4">
    <source>
        <dbReference type="Proteomes" id="UP000281738"/>
    </source>
</evidence>
<keyword evidence="4" id="KW-1185">Reference proteome</keyword>